<organism evidence="13 14">
    <name type="scientific">Acaulospora morrowiae</name>
    <dbReference type="NCBI Taxonomy" id="94023"/>
    <lineage>
        <taxon>Eukaryota</taxon>
        <taxon>Fungi</taxon>
        <taxon>Fungi incertae sedis</taxon>
        <taxon>Mucoromycota</taxon>
        <taxon>Glomeromycotina</taxon>
        <taxon>Glomeromycetes</taxon>
        <taxon>Diversisporales</taxon>
        <taxon>Acaulosporaceae</taxon>
        <taxon>Acaulospora</taxon>
    </lineage>
</organism>
<comment type="similarity">
    <text evidence="1 7">Belongs to the peptidase M16 family.</text>
</comment>
<dbReference type="AlphaFoldDB" id="A0A9N8YRS8"/>
<reference evidence="13" key="1">
    <citation type="submission" date="2021-06" db="EMBL/GenBank/DDBJ databases">
        <authorList>
            <person name="Kallberg Y."/>
            <person name="Tangrot J."/>
            <person name="Rosling A."/>
        </authorList>
    </citation>
    <scope>NUCLEOTIDE SEQUENCE</scope>
    <source>
        <strain evidence="13">CL551</strain>
    </source>
</reference>
<gene>
    <name evidence="13" type="ORF">AMORRO_LOCUS365</name>
</gene>
<dbReference type="InterPro" id="IPR011765">
    <property type="entry name" value="Pept_M16_N"/>
</dbReference>
<keyword evidence="5" id="KW-0862">Zinc</keyword>
<dbReference type="GO" id="GO:0005739">
    <property type="term" value="C:mitochondrion"/>
    <property type="evidence" value="ECO:0007669"/>
    <property type="project" value="TreeGrafter"/>
</dbReference>
<evidence type="ECO:0000256" key="8">
    <source>
        <dbReference type="SAM" id="MobiDB-lite"/>
    </source>
</evidence>
<dbReference type="SUPFAM" id="SSF63411">
    <property type="entry name" value="LuxS/MPP-like metallohydrolase"/>
    <property type="match status" value="4"/>
</dbReference>
<dbReference type="FunFam" id="3.30.830.10:FF:000003">
    <property type="entry name" value="Insulin-degrading enzyme"/>
    <property type="match status" value="1"/>
</dbReference>
<dbReference type="Proteomes" id="UP000789342">
    <property type="component" value="Unassembled WGS sequence"/>
</dbReference>
<dbReference type="InterPro" id="IPR054734">
    <property type="entry name" value="PqqF-like_C_4"/>
</dbReference>
<feature type="domain" description="Peptidase M16 C-terminal" evidence="10">
    <location>
        <begin position="262"/>
        <end position="434"/>
    </location>
</feature>
<dbReference type="GO" id="GO:0005829">
    <property type="term" value="C:cytosol"/>
    <property type="evidence" value="ECO:0007669"/>
    <property type="project" value="TreeGrafter"/>
</dbReference>
<dbReference type="InterPro" id="IPR032632">
    <property type="entry name" value="Peptidase_M16_M"/>
</dbReference>
<feature type="compositionally biased region" description="Basic and acidic residues" evidence="8">
    <location>
        <begin position="1096"/>
        <end position="1111"/>
    </location>
</feature>
<dbReference type="InterPro" id="IPR007863">
    <property type="entry name" value="Peptidase_M16_C"/>
</dbReference>
<dbReference type="GO" id="GO:0046872">
    <property type="term" value="F:metal ion binding"/>
    <property type="evidence" value="ECO:0007669"/>
    <property type="project" value="UniProtKB-KW"/>
</dbReference>
<accession>A0A9N8YRS8</accession>
<dbReference type="GO" id="GO:0004222">
    <property type="term" value="F:metalloendopeptidase activity"/>
    <property type="evidence" value="ECO:0007669"/>
    <property type="project" value="InterPro"/>
</dbReference>
<keyword evidence="4" id="KW-0378">Hydrolase</keyword>
<keyword evidence="3" id="KW-0479">Metal-binding</keyword>
<feature type="region of interest" description="Disordered" evidence="8">
    <location>
        <begin position="1071"/>
        <end position="1111"/>
    </location>
</feature>
<evidence type="ECO:0000259" key="11">
    <source>
        <dbReference type="Pfam" id="PF16187"/>
    </source>
</evidence>
<dbReference type="InterPro" id="IPR050626">
    <property type="entry name" value="Peptidase_M16"/>
</dbReference>
<evidence type="ECO:0000256" key="1">
    <source>
        <dbReference type="ARBA" id="ARBA00007261"/>
    </source>
</evidence>
<evidence type="ECO:0000259" key="10">
    <source>
        <dbReference type="Pfam" id="PF05193"/>
    </source>
</evidence>
<evidence type="ECO:0000259" key="12">
    <source>
        <dbReference type="Pfam" id="PF22456"/>
    </source>
</evidence>
<keyword evidence="14" id="KW-1185">Reference proteome</keyword>
<evidence type="ECO:0000313" key="13">
    <source>
        <dbReference type="EMBL" id="CAG8442144.1"/>
    </source>
</evidence>
<dbReference type="InterPro" id="IPR011249">
    <property type="entry name" value="Metalloenz_LuxS/M16"/>
</dbReference>
<protein>
    <submittedName>
        <fullName evidence="13">10342_t:CDS:1</fullName>
    </submittedName>
</protein>
<dbReference type="PROSITE" id="PS00143">
    <property type="entry name" value="INSULINASE"/>
    <property type="match status" value="1"/>
</dbReference>
<feature type="domain" description="Peptidase M16 N-terminal" evidence="9">
    <location>
        <begin position="99"/>
        <end position="235"/>
    </location>
</feature>
<proteinExistence type="inferred from homology"/>
<dbReference type="PANTHER" id="PTHR43690">
    <property type="entry name" value="NARDILYSIN"/>
    <property type="match status" value="1"/>
</dbReference>
<dbReference type="FunFam" id="3.30.830.10:FF:000004">
    <property type="entry name" value="Putative insulin-degrading enzyme"/>
    <property type="match status" value="1"/>
</dbReference>
<comment type="caution">
    <text evidence="13">The sequence shown here is derived from an EMBL/GenBank/DDBJ whole genome shotgun (WGS) entry which is preliminary data.</text>
</comment>
<dbReference type="Pfam" id="PF00675">
    <property type="entry name" value="Peptidase_M16"/>
    <property type="match status" value="1"/>
</dbReference>
<evidence type="ECO:0000256" key="2">
    <source>
        <dbReference type="ARBA" id="ARBA00022670"/>
    </source>
</evidence>
<dbReference type="GO" id="GO:0043171">
    <property type="term" value="P:peptide catabolic process"/>
    <property type="evidence" value="ECO:0007669"/>
    <property type="project" value="TreeGrafter"/>
</dbReference>
<dbReference type="Pfam" id="PF22456">
    <property type="entry name" value="PqqF-like_C_4"/>
    <property type="match status" value="1"/>
</dbReference>
<evidence type="ECO:0000259" key="9">
    <source>
        <dbReference type="Pfam" id="PF00675"/>
    </source>
</evidence>
<keyword evidence="2" id="KW-0645">Protease</keyword>
<dbReference type="Pfam" id="PF05193">
    <property type="entry name" value="Peptidase_M16_C"/>
    <property type="match status" value="1"/>
</dbReference>
<dbReference type="OrthoDB" id="952271at2759"/>
<name>A0A9N8YRS8_9GLOM</name>
<dbReference type="FunFam" id="3.30.830.10:FF:000005">
    <property type="entry name" value="nardilysin isoform X1"/>
    <property type="match status" value="1"/>
</dbReference>
<dbReference type="Pfam" id="PF16187">
    <property type="entry name" value="Peptidase_M16_M"/>
    <property type="match status" value="1"/>
</dbReference>
<evidence type="ECO:0000256" key="5">
    <source>
        <dbReference type="ARBA" id="ARBA00022833"/>
    </source>
</evidence>
<evidence type="ECO:0000256" key="4">
    <source>
        <dbReference type="ARBA" id="ARBA00022801"/>
    </source>
</evidence>
<evidence type="ECO:0000313" key="14">
    <source>
        <dbReference type="Proteomes" id="UP000789342"/>
    </source>
</evidence>
<keyword evidence="6" id="KW-0482">Metalloprotease</keyword>
<dbReference type="InterPro" id="IPR001431">
    <property type="entry name" value="Pept_M16_Zn_BS"/>
</dbReference>
<dbReference type="EMBL" id="CAJVPV010000090">
    <property type="protein sequence ID" value="CAG8442144.1"/>
    <property type="molecule type" value="Genomic_DNA"/>
</dbReference>
<evidence type="ECO:0000256" key="6">
    <source>
        <dbReference type="ARBA" id="ARBA00023049"/>
    </source>
</evidence>
<feature type="domain" description="Coenzyme PQQ synthesis protein F-like C-terminal lobe" evidence="12">
    <location>
        <begin position="836"/>
        <end position="934"/>
    </location>
</feature>
<dbReference type="Gene3D" id="3.30.830.10">
    <property type="entry name" value="Metalloenzyme, LuxS/M16 peptidase-like"/>
    <property type="match status" value="4"/>
</dbReference>
<dbReference type="PANTHER" id="PTHR43690:SF18">
    <property type="entry name" value="INSULIN-DEGRADING ENZYME-RELATED"/>
    <property type="match status" value="1"/>
</dbReference>
<sequence>MDSIISIDLVFYNSLWYCYNIYDRVSKQSQNSLLKQQILLIWNSQFPSITMPTIIAENFSQNFVVSSDKTHSVFNIPIEKSENDDREYRLIKLANELEILLIHDPKTDKSAASMDVHVGQINDPPDLLGLSHFCEHLLFLGTSKYPKENDYFEYLNKHNGYGNAYTSAEDTNYYFEVGHEFLEGALDRFAQFFIHPLFNADCTEREIRAVDSEYKGYLQDDDWRKLQLEKSLFNPNHPFSQFGVGNLESLKEIPLKLGLDVREELMKHHKKYYSSNIMKLAVLGKEPLDLLNKWVIEKFSKVENKFLKIPIPDGHPITKNELGNQISLKPVRDQHCVEITFPIPDQSSLYETKPFRFLSHIIGHEEKGSILSLLKKKGWANGLSSGSSYQCKGFEVFQISVDLTEEGFGHYEEVVEISFQFINMLRKLDPKEQERVFKEVQSVEAINFKFQEKGWPSYYVAGLSSQMQRPYPREWILSSPYLTRKYDPVSIAEGLNYLRWDNCIILLSSKLLGELDKKERWFGTEYKIEPINEKLLKTLQSPTLHPELEVNPVNEFIPSIFEVNKLESIKPLEHPHIIKDTKLSRLWYKKDDQFWIPKVEAHFVLKTPIAYTTPLHHVKTQLYVNLVSDSLTEFSYGASIAGLGYYFDSWGDAIAVSVFGYNHKATHFLEKILESVKNFTIDPKRFAKIKEELKRSYQNRLLDPPASLCSYFASYIIVQNVWTIQEKLSVLDQIEYEDVQVFYPKLFRHMFFEGIVHGNANKSDAIEMMEIVERTLGSEELLPSQLISDRSTLLPVGKKYAYFKEVFDKKEINSAIHYCIQVGDTIDPQMRAKLYLFGQIASEPCFNQLRTKEQLGYSVYCYSNELVGAMEFRVVIQSEKDTIYLENRIEEFLKGLQETIENFSDKEYNRHVNALIERNLEKDKNLREETGRYWGIIYSGYYEFNRVKVDTEYLRELKKSELLEFYKTYIHPKSSTQKKISIHLRSQNTELINELNSIDVKKLHELISSQGFSDVTVEDLQGTIDTLKIQCVGLEQDEIESVKTDVIVSKIGSEVGMKVLEALGETKDGLIDKKKTHEGKVGEGKENQMPNGNSENKLDDSQKEKDEHKLSDENEIIDDIILFKTKMGLSSAPYPLLPLTSFYEK</sequence>
<evidence type="ECO:0000256" key="3">
    <source>
        <dbReference type="ARBA" id="ARBA00022723"/>
    </source>
</evidence>
<feature type="compositionally biased region" description="Basic and acidic residues" evidence="8">
    <location>
        <begin position="1071"/>
        <end position="1086"/>
    </location>
</feature>
<evidence type="ECO:0000256" key="7">
    <source>
        <dbReference type="RuleBase" id="RU004447"/>
    </source>
</evidence>
<feature type="domain" description="Peptidase M16 middle/third" evidence="11">
    <location>
        <begin position="448"/>
        <end position="729"/>
    </location>
</feature>
<dbReference type="GO" id="GO:0051603">
    <property type="term" value="P:proteolysis involved in protein catabolic process"/>
    <property type="evidence" value="ECO:0007669"/>
    <property type="project" value="TreeGrafter"/>
</dbReference>